<dbReference type="EMBL" id="FOSB01000011">
    <property type="protein sequence ID" value="SFK33196.1"/>
    <property type="molecule type" value="Genomic_DNA"/>
</dbReference>
<dbReference type="HAMAP" id="MF_00727">
    <property type="entry name" value="Tgl"/>
    <property type="match status" value="1"/>
</dbReference>
<evidence type="ECO:0000313" key="5">
    <source>
        <dbReference type="Proteomes" id="UP000183557"/>
    </source>
</evidence>
<evidence type="ECO:0000313" key="4">
    <source>
        <dbReference type="EMBL" id="SFK33196.1"/>
    </source>
</evidence>
<organism evidence="4 5">
    <name type="scientific">Halobacillus dabanensis</name>
    <dbReference type="NCBI Taxonomy" id="240302"/>
    <lineage>
        <taxon>Bacteria</taxon>
        <taxon>Bacillati</taxon>
        <taxon>Bacillota</taxon>
        <taxon>Bacilli</taxon>
        <taxon>Bacillales</taxon>
        <taxon>Bacillaceae</taxon>
        <taxon>Halobacillus</taxon>
    </lineage>
</organism>
<gene>
    <name evidence="4" type="ORF">SAMN04487936_11190</name>
</gene>
<protein>
    <submittedName>
        <fullName evidence="4">Protein-glutamine gamma-glutamyltransferase</fullName>
    </submittedName>
</protein>
<dbReference type="Pfam" id="PF20085">
    <property type="entry name" value="TGL"/>
    <property type="match status" value="1"/>
</dbReference>
<keyword evidence="5" id="KW-1185">Reference proteome</keyword>
<sequence length="281" mass="32560">MIEVAGRPFQPNESWKTTQTETHIIQALQDVPNIYSFSSEKELLFEIKARQNIIISAKEMEKGNSAFATFRGSQCNREYWNLTRTGGFLLRRQVRPAEAVLDIFKNSALYKFECATACIINFYHGLLLTMGSTPFNSFFPNLYLYSWHADDDLGMHSFYANHYIPGDVVYFNNPDVDPQTPWFRGVNAITMGDDRFFGHGFQIRTDEEMVEGLNKKRKADSQQSAYLTSLITRPSYRPLARFSTIPEARTVHKTNPFLVHHNKTSVSHRQYLFELSYTRKH</sequence>
<proteinExistence type="inferred from homology"/>
<dbReference type="InterPro" id="IPR020916">
    <property type="entry name" value="Gln_gamma-glutamylTfrase_bac"/>
</dbReference>
<keyword evidence="1 4" id="KW-0808">Transferase</keyword>
<reference evidence="5" key="1">
    <citation type="submission" date="2016-10" db="EMBL/GenBank/DDBJ databases">
        <authorList>
            <person name="Varghese N."/>
            <person name="Submissions S."/>
        </authorList>
    </citation>
    <scope>NUCLEOTIDE SEQUENCE [LARGE SCALE GENOMIC DNA]</scope>
    <source>
        <strain evidence="5">CGMCC 1.3704</strain>
    </source>
</reference>
<keyword evidence="2" id="KW-0749">Sporulation</keyword>
<accession>A0A1I3YPR1</accession>
<dbReference type="GO" id="GO:0003810">
    <property type="term" value="F:protein-glutamine gamma-glutamyltransferase activity"/>
    <property type="evidence" value="ECO:0007669"/>
    <property type="project" value="InterPro"/>
</dbReference>
<evidence type="ECO:0000256" key="1">
    <source>
        <dbReference type="ARBA" id="ARBA00022679"/>
    </source>
</evidence>
<dbReference type="Proteomes" id="UP000183557">
    <property type="component" value="Unassembled WGS sequence"/>
</dbReference>
<evidence type="ECO:0000256" key="2">
    <source>
        <dbReference type="ARBA" id="ARBA00022969"/>
    </source>
</evidence>
<dbReference type="GO" id="GO:0030435">
    <property type="term" value="P:sporulation resulting in formation of a cellular spore"/>
    <property type="evidence" value="ECO:0007669"/>
    <property type="project" value="UniProtKB-KW"/>
</dbReference>
<dbReference type="OrthoDB" id="1845399at2"/>
<evidence type="ECO:0000256" key="3">
    <source>
        <dbReference type="ARBA" id="ARBA00023315"/>
    </source>
</evidence>
<dbReference type="RefSeq" id="WP_075037733.1">
    <property type="nucleotide sequence ID" value="NZ_FOSB01000011.1"/>
</dbReference>
<dbReference type="NCBIfam" id="NF002869">
    <property type="entry name" value="PRK03187.1"/>
    <property type="match status" value="1"/>
</dbReference>
<keyword evidence="3" id="KW-0012">Acyltransferase</keyword>
<name>A0A1I3YPR1_HALDA</name>
<dbReference type="AlphaFoldDB" id="A0A1I3YPR1"/>